<comment type="caution">
    <text evidence="1">The sequence shown here is derived from an EMBL/GenBank/DDBJ whole genome shotgun (WGS) entry which is preliminary data.</text>
</comment>
<reference evidence="1" key="1">
    <citation type="submission" date="2019-04" db="EMBL/GenBank/DDBJ databases">
        <title>Microbes associate with the intestines of laboratory mice.</title>
        <authorList>
            <person name="Navarre W."/>
            <person name="Wong E."/>
            <person name="Huang K.C."/>
            <person name="Tropini C."/>
            <person name="Ng K."/>
            <person name="Yu B."/>
        </authorList>
    </citation>
    <scope>NUCLEOTIDE SEQUENCE</scope>
    <source>
        <strain evidence="1">NM86_A22</strain>
    </source>
</reference>
<gene>
    <name evidence="1" type="primary">higA</name>
    <name evidence="1" type="ORF">E5990_07750</name>
</gene>
<name>A0AC61S584_9BACT</name>
<dbReference type="EMBL" id="SSTG01000097">
    <property type="protein sequence ID" value="THG47335.1"/>
    <property type="molecule type" value="Genomic_DNA"/>
</dbReference>
<protein>
    <submittedName>
        <fullName evidence="1">Addiction module antidote protein, HigA family</fullName>
    </submittedName>
</protein>
<organism evidence="1 2">
    <name type="scientific">Muribaculum caecicola</name>
    <dbReference type="NCBI Taxonomy" id="3038144"/>
    <lineage>
        <taxon>Bacteria</taxon>
        <taxon>Pseudomonadati</taxon>
        <taxon>Bacteroidota</taxon>
        <taxon>Bacteroidia</taxon>
        <taxon>Bacteroidales</taxon>
        <taxon>Muribaculaceae</taxon>
        <taxon>Muribaculum</taxon>
    </lineage>
</organism>
<keyword evidence="2" id="KW-1185">Reference proteome</keyword>
<sequence>MEIKIEGVASDMIANNINPSEPIHPGEMVKDEIEYRGISQKAFAAEIGIPASVLNEVLNGKRAISTEYALLFEAALGIEADLWLKLQSDYNKQIAKSDPGFMERLSRIRQIAAFM</sequence>
<evidence type="ECO:0000313" key="2">
    <source>
        <dbReference type="Proteomes" id="UP000305401"/>
    </source>
</evidence>
<proteinExistence type="predicted"/>
<accession>A0AC61S584</accession>
<evidence type="ECO:0000313" key="1">
    <source>
        <dbReference type="EMBL" id="THG47335.1"/>
    </source>
</evidence>
<dbReference type="Proteomes" id="UP000305401">
    <property type="component" value="Unassembled WGS sequence"/>
</dbReference>